<dbReference type="GO" id="GO:0050661">
    <property type="term" value="F:NADP binding"/>
    <property type="evidence" value="ECO:0007669"/>
    <property type="project" value="InterPro"/>
</dbReference>
<evidence type="ECO:0000256" key="3">
    <source>
        <dbReference type="ARBA" id="ARBA00023002"/>
    </source>
</evidence>
<sequence>MVESAPSKDEHATGAHPEPRTQNMVKLINIWLRHAQVAFETRNIEGLVELIDDQGYWRDILTLDLDFNALKKYEIKPYFECLSLELPRFQNLTLDRPESVRLIKIYPGVEVIQGLISFETESYKGSGLVQLRIPKGSDLVTNGKEDLKAMLFFTQIWEVKGHEERIKSLRPLGTTHTYEKGSRNWLEMRTDEIESYGISAQPTVLIIGAGHNGLMLAARLRVLGVSCLLLDKCERVGDCWRKRYRSLCLHDPISASHFPYLPYPDSWPTYIPKDKVASWFEHYAEAMELSIWLQSTIKPGATYDASTGSWSVEVNRPTGSRKLRPRYLVMATGLSGEAQWPTKLPIESFTGTLIHSSQFKNAAGWEGKQAVVIGACNSAHDLAAELWANNAASVTIVQRSSTYVMSSQHGIEVLLKGTYVDGPSTADADLEFTSLPLNVVENIHSRSTVEIAKRDRPLLDSLTNVGFKLDPYPGGLLMKFFRRGGGYYIDVGCSKLIADRQIKLKQGVEVTELTPNGVRFTDGEEIEADLVVCATGYSPLRDSIRTVVGSQVADTLGPIWGTDTQGEIPGVWRLCGHPAFWNMCGNFALSRCYSRHVATQILLQELGIYDKNFPGRLNKIKID</sequence>
<keyword evidence="2" id="KW-0274">FAD</keyword>
<dbReference type="InterPro" id="IPR050982">
    <property type="entry name" value="Auxin_biosynth/cation_transpt"/>
</dbReference>
<evidence type="ECO:0000256" key="2">
    <source>
        <dbReference type="ARBA" id="ARBA00022827"/>
    </source>
</evidence>
<dbReference type="GO" id="GO:0071949">
    <property type="term" value="F:FAD binding"/>
    <property type="evidence" value="ECO:0007669"/>
    <property type="project" value="InterPro"/>
</dbReference>
<dbReference type="Pfam" id="PF01494">
    <property type="entry name" value="FAD_binding_3"/>
    <property type="match status" value="1"/>
</dbReference>
<dbReference type="Proteomes" id="UP000886653">
    <property type="component" value="Unassembled WGS sequence"/>
</dbReference>
<dbReference type="GO" id="GO:0004499">
    <property type="term" value="F:N,N-dimethylaniline monooxygenase activity"/>
    <property type="evidence" value="ECO:0007669"/>
    <property type="project" value="InterPro"/>
</dbReference>
<dbReference type="InterPro" id="IPR020946">
    <property type="entry name" value="Flavin_mOase-like"/>
</dbReference>
<dbReference type="Pfam" id="PF00743">
    <property type="entry name" value="FMO-like"/>
    <property type="match status" value="1"/>
</dbReference>
<reference evidence="5" key="1">
    <citation type="submission" date="2013-11" db="EMBL/GenBank/DDBJ databases">
        <title>Genome sequence of the fusiform rust pathogen reveals effectors for host alternation and coevolution with pine.</title>
        <authorList>
            <consortium name="DOE Joint Genome Institute"/>
            <person name="Smith K."/>
            <person name="Pendleton A."/>
            <person name="Kubisiak T."/>
            <person name="Anderson C."/>
            <person name="Salamov A."/>
            <person name="Aerts A."/>
            <person name="Riley R."/>
            <person name="Clum A."/>
            <person name="Lindquist E."/>
            <person name="Ence D."/>
            <person name="Campbell M."/>
            <person name="Kronenberg Z."/>
            <person name="Feau N."/>
            <person name="Dhillon B."/>
            <person name="Hamelin R."/>
            <person name="Burleigh J."/>
            <person name="Smith J."/>
            <person name="Yandell M."/>
            <person name="Nelson C."/>
            <person name="Grigoriev I."/>
            <person name="Davis J."/>
        </authorList>
    </citation>
    <scope>NUCLEOTIDE SEQUENCE</scope>
    <source>
        <strain evidence="5">G11</strain>
    </source>
</reference>
<keyword evidence="6" id="KW-1185">Reference proteome</keyword>
<dbReference type="AlphaFoldDB" id="A0A9P6THC3"/>
<evidence type="ECO:0000259" key="4">
    <source>
        <dbReference type="Pfam" id="PF01494"/>
    </source>
</evidence>
<comment type="caution">
    <text evidence="5">The sequence shown here is derived from an EMBL/GenBank/DDBJ whole genome shotgun (WGS) entry which is preliminary data.</text>
</comment>
<protein>
    <recommendedName>
        <fullName evidence="4">FAD-binding domain-containing protein</fullName>
    </recommendedName>
</protein>
<dbReference type="SUPFAM" id="SSF51905">
    <property type="entry name" value="FAD/NAD(P)-binding domain"/>
    <property type="match status" value="1"/>
</dbReference>
<dbReference type="PANTHER" id="PTHR43539:SF68">
    <property type="entry name" value="FLAVIN-BINDING MONOOXYGENASE-LIKE PROTEIN (AFU_ORTHOLOGUE AFUA_4G09220)"/>
    <property type="match status" value="1"/>
</dbReference>
<dbReference type="Gene3D" id="3.50.50.60">
    <property type="entry name" value="FAD/NAD(P)-binding domain"/>
    <property type="match status" value="2"/>
</dbReference>
<accession>A0A9P6THC3</accession>
<dbReference type="InterPro" id="IPR002938">
    <property type="entry name" value="FAD-bd"/>
</dbReference>
<evidence type="ECO:0000256" key="1">
    <source>
        <dbReference type="ARBA" id="ARBA00022630"/>
    </source>
</evidence>
<gene>
    <name evidence="5" type="ORF">CROQUDRAFT_719198</name>
</gene>
<proteinExistence type="predicted"/>
<name>A0A9P6THC3_9BASI</name>
<dbReference type="OrthoDB" id="74360at2759"/>
<dbReference type="PANTHER" id="PTHR43539">
    <property type="entry name" value="FLAVIN-BINDING MONOOXYGENASE-LIKE PROTEIN (AFU_ORTHOLOGUE AFUA_4G09220)"/>
    <property type="match status" value="1"/>
</dbReference>
<keyword evidence="1" id="KW-0285">Flavoprotein</keyword>
<feature type="domain" description="FAD-binding" evidence="4">
    <location>
        <begin position="203"/>
        <end position="234"/>
    </location>
</feature>
<evidence type="ECO:0000313" key="6">
    <source>
        <dbReference type="Proteomes" id="UP000886653"/>
    </source>
</evidence>
<dbReference type="InterPro" id="IPR036188">
    <property type="entry name" value="FAD/NAD-bd_sf"/>
</dbReference>
<organism evidence="5 6">
    <name type="scientific">Cronartium quercuum f. sp. fusiforme G11</name>
    <dbReference type="NCBI Taxonomy" id="708437"/>
    <lineage>
        <taxon>Eukaryota</taxon>
        <taxon>Fungi</taxon>
        <taxon>Dikarya</taxon>
        <taxon>Basidiomycota</taxon>
        <taxon>Pucciniomycotina</taxon>
        <taxon>Pucciniomycetes</taxon>
        <taxon>Pucciniales</taxon>
        <taxon>Coleosporiaceae</taxon>
        <taxon>Cronartium</taxon>
    </lineage>
</organism>
<evidence type="ECO:0000313" key="5">
    <source>
        <dbReference type="EMBL" id="KAG0152347.1"/>
    </source>
</evidence>
<dbReference type="EMBL" id="MU167208">
    <property type="protein sequence ID" value="KAG0152347.1"/>
    <property type="molecule type" value="Genomic_DNA"/>
</dbReference>
<keyword evidence="3" id="KW-0560">Oxidoreductase</keyword>